<sequence length="468" mass="52095">MINVHSEPQRPCCAPVPSNIHTTIQPTLTAMTPIIPRELIDLCIAASSDCFPTLLQVSLVSKECASEARKYVFKEINLDRRDRSVDAYSYYIQTLVNLLESNRMLGNCVRTLILPLDPSIIATSKVYTQDLPEILKYFASLEMLSVAPPSDFNWEALPDPLKQSIGLCCSASSISRLAFVYFLNFPGHLLQSAPNLTTLALAHVNSGPEAGSQSVPAAACIRPSYAESRLTTLTVYDASSVMHSCILADPKWISQLKQLSCHILTQEDLTFCCRLIRECAASLKELIIDFQFIENNSPIHLGDMISLPEVTKLTVGSRVELQDHTEGDPDPGPESQLPLFLDILRSQPNTKVFIIDIKVRIPSSHITSSEAPPALRDREAWKAIDEYLSSETMTVPVETVLIFTIGWVGRSRADSDEQQRLSEAEEIIPLKSQLLREAHEVLPRTVKAERVRMIIDDEPYYMGPDSEA</sequence>
<comment type="caution">
    <text evidence="1">The sequence shown here is derived from an EMBL/GenBank/DDBJ whole genome shotgun (WGS) entry which is preliminary data.</text>
</comment>
<dbReference type="EMBL" id="JAACJK010000018">
    <property type="protein sequence ID" value="KAF5338062.1"/>
    <property type="molecule type" value="Genomic_DNA"/>
</dbReference>
<reference evidence="1 2" key="1">
    <citation type="journal article" date="2020" name="ISME J.">
        <title>Uncovering the hidden diversity of litter-decomposition mechanisms in mushroom-forming fungi.</title>
        <authorList>
            <person name="Floudas D."/>
            <person name="Bentzer J."/>
            <person name="Ahren D."/>
            <person name="Johansson T."/>
            <person name="Persson P."/>
            <person name="Tunlid A."/>
        </authorList>
    </citation>
    <scope>NUCLEOTIDE SEQUENCE [LARGE SCALE GENOMIC DNA]</scope>
    <source>
        <strain evidence="1 2">CBS 175.51</strain>
    </source>
</reference>
<evidence type="ECO:0000313" key="1">
    <source>
        <dbReference type="EMBL" id="KAF5338062.1"/>
    </source>
</evidence>
<protein>
    <submittedName>
        <fullName evidence="1">Uncharacterized protein</fullName>
    </submittedName>
</protein>
<dbReference type="Proteomes" id="UP000541558">
    <property type="component" value="Unassembled WGS sequence"/>
</dbReference>
<gene>
    <name evidence="1" type="ORF">D9611_014183</name>
</gene>
<evidence type="ECO:0000313" key="2">
    <source>
        <dbReference type="Proteomes" id="UP000541558"/>
    </source>
</evidence>
<keyword evidence="2" id="KW-1185">Reference proteome</keyword>
<dbReference type="AlphaFoldDB" id="A0A8H5CCM1"/>
<proteinExistence type="predicted"/>
<name>A0A8H5CCM1_9AGAR</name>
<dbReference type="OrthoDB" id="10280135at2759"/>
<accession>A0A8H5CCM1</accession>
<organism evidence="1 2">
    <name type="scientific">Ephemerocybe angulata</name>
    <dbReference type="NCBI Taxonomy" id="980116"/>
    <lineage>
        <taxon>Eukaryota</taxon>
        <taxon>Fungi</taxon>
        <taxon>Dikarya</taxon>
        <taxon>Basidiomycota</taxon>
        <taxon>Agaricomycotina</taxon>
        <taxon>Agaricomycetes</taxon>
        <taxon>Agaricomycetidae</taxon>
        <taxon>Agaricales</taxon>
        <taxon>Agaricineae</taxon>
        <taxon>Psathyrellaceae</taxon>
        <taxon>Ephemerocybe</taxon>
    </lineage>
</organism>